<comment type="caution">
    <text evidence="1">The sequence shown here is derived from an EMBL/GenBank/DDBJ whole genome shotgun (WGS) entry which is preliminary data.</text>
</comment>
<dbReference type="AlphaFoldDB" id="A0A9D1MMW5"/>
<evidence type="ECO:0000313" key="1">
    <source>
        <dbReference type="EMBL" id="HIU63046.1"/>
    </source>
</evidence>
<dbReference type="InterPro" id="IPR009665">
    <property type="entry name" value="YyaC"/>
</dbReference>
<organism evidence="1 2">
    <name type="scientific">Candidatus Caccalectryoclostridium excrementigallinarum</name>
    <dbReference type="NCBI Taxonomy" id="2840710"/>
    <lineage>
        <taxon>Bacteria</taxon>
        <taxon>Bacillati</taxon>
        <taxon>Bacillota</taxon>
        <taxon>Clostridia</taxon>
        <taxon>Christensenellales</taxon>
        <taxon>Christensenellaceae</taxon>
        <taxon>Christensenellaceae incertae sedis</taxon>
        <taxon>Candidatus Caccalectryoclostridium</taxon>
    </lineage>
</organism>
<protein>
    <submittedName>
        <fullName evidence="1">DUF1256 domain-containing protein</fullName>
    </submittedName>
</protein>
<dbReference type="Pfam" id="PF06866">
    <property type="entry name" value="DUF1256"/>
    <property type="match status" value="1"/>
</dbReference>
<dbReference type="InterPro" id="IPR023430">
    <property type="entry name" value="Pept_HybD-like_dom_sf"/>
</dbReference>
<dbReference type="SUPFAM" id="SSF53163">
    <property type="entry name" value="HybD-like"/>
    <property type="match status" value="1"/>
</dbReference>
<dbReference type="EMBL" id="DVNJ01000024">
    <property type="protein sequence ID" value="HIU63046.1"/>
    <property type="molecule type" value="Genomic_DNA"/>
</dbReference>
<reference evidence="1" key="2">
    <citation type="journal article" date="2021" name="PeerJ">
        <title>Extensive microbial diversity within the chicken gut microbiome revealed by metagenomics and culture.</title>
        <authorList>
            <person name="Gilroy R."/>
            <person name="Ravi A."/>
            <person name="Getino M."/>
            <person name="Pursley I."/>
            <person name="Horton D.L."/>
            <person name="Alikhan N.F."/>
            <person name="Baker D."/>
            <person name="Gharbi K."/>
            <person name="Hall N."/>
            <person name="Watson M."/>
            <person name="Adriaenssens E.M."/>
            <person name="Foster-Nyarko E."/>
            <person name="Jarju S."/>
            <person name="Secka A."/>
            <person name="Antonio M."/>
            <person name="Oren A."/>
            <person name="Chaudhuri R.R."/>
            <person name="La Ragione R."/>
            <person name="Hildebrand F."/>
            <person name="Pallen M.J."/>
        </authorList>
    </citation>
    <scope>NUCLEOTIDE SEQUENCE</scope>
    <source>
        <strain evidence="1">9366</strain>
    </source>
</reference>
<dbReference type="Proteomes" id="UP000824145">
    <property type="component" value="Unassembled WGS sequence"/>
</dbReference>
<name>A0A9D1MMW5_9FIRM</name>
<accession>A0A9D1MMW5</accession>
<reference evidence="1" key="1">
    <citation type="submission" date="2020-10" db="EMBL/GenBank/DDBJ databases">
        <authorList>
            <person name="Gilroy R."/>
        </authorList>
    </citation>
    <scope>NUCLEOTIDE SEQUENCE</scope>
    <source>
        <strain evidence="1">9366</strain>
    </source>
</reference>
<sequence>MGKVKTVVLCIGTMRVTGDSVGPRVGDILKARGVNCFVYGDSISNVNAHKLEMYQNLLSVCHAGDIVIAVDAALGENEDVGRVKITKNGLFPGRALGRESKAVGDIGVLAVVGEKSGDNFARLAAGSEEFAEFMAKKTADITQELVEYIDRLAEEKFSPRGAARAYPALARRAELASARARV</sequence>
<gene>
    <name evidence="1" type="ORF">IAB07_04705</name>
</gene>
<proteinExistence type="predicted"/>
<evidence type="ECO:0000313" key="2">
    <source>
        <dbReference type="Proteomes" id="UP000824145"/>
    </source>
</evidence>